<dbReference type="EMBL" id="HBUF01293023">
    <property type="protein sequence ID" value="CAG6689581.1"/>
    <property type="molecule type" value="Transcribed_RNA"/>
</dbReference>
<keyword evidence="1" id="KW-0812">Transmembrane</keyword>
<feature type="transmembrane region" description="Helical" evidence="1">
    <location>
        <begin position="61"/>
        <end position="81"/>
    </location>
</feature>
<keyword evidence="1" id="KW-0472">Membrane</keyword>
<dbReference type="EMBL" id="HBUF01621874">
    <property type="protein sequence ID" value="CAG6781217.1"/>
    <property type="molecule type" value="Transcribed_RNA"/>
</dbReference>
<keyword evidence="1" id="KW-1133">Transmembrane helix</keyword>
<organism evidence="2">
    <name type="scientific">Cacopsylla melanoneura</name>
    <dbReference type="NCBI Taxonomy" id="428564"/>
    <lineage>
        <taxon>Eukaryota</taxon>
        <taxon>Metazoa</taxon>
        <taxon>Ecdysozoa</taxon>
        <taxon>Arthropoda</taxon>
        <taxon>Hexapoda</taxon>
        <taxon>Insecta</taxon>
        <taxon>Pterygota</taxon>
        <taxon>Neoptera</taxon>
        <taxon>Paraneoptera</taxon>
        <taxon>Hemiptera</taxon>
        <taxon>Sternorrhyncha</taxon>
        <taxon>Psylloidea</taxon>
        <taxon>Psyllidae</taxon>
        <taxon>Psyllinae</taxon>
        <taxon>Cacopsylla</taxon>
    </lineage>
</organism>
<evidence type="ECO:0000313" key="2">
    <source>
        <dbReference type="EMBL" id="CAG6640449.1"/>
    </source>
</evidence>
<dbReference type="EMBL" id="HBUF01112019">
    <property type="protein sequence ID" value="CAG6640449.1"/>
    <property type="molecule type" value="Transcribed_RNA"/>
</dbReference>
<dbReference type="EMBL" id="HBUF01448561">
    <property type="protein sequence ID" value="CAG6743481.1"/>
    <property type="molecule type" value="Transcribed_RNA"/>
</dbReference>
<proteinExistence type="predicted"/>
<sequence length="101" mass="11814">MKSRVMIVCQILFSQLLSPIYCLPPFLIFLYFLFFSSFSSISSFVFSSVLPLPLFQKLDHLVHFLSTSILFYCLDCSYIFLCTYNEYTLHIKYNEGTMGMV</sequence>
<accession>A0A8D8QXU6</accession>
<dbReference type="EMBL" id="HBUF01112020">
    <property type="protein sequence ID" value="CAG6640450.1"/>
    <property type="molecule type" value="Transcribed_RNA"/>
</dbReference>
<dbReference type="EMBL" id="HBUF01621875">
    <property type="protein sequence ID" value="CAG6781218.1"/>
    <property type="molecule type" value="Transcribed_RNA"/>
</dbReference>
<protein>
    <submittedName>
        <fullName evidence="2">Uncharacterized protein</fullName>
    </submittedName>
</protein>
<name>A0A8D8QXU6_9HEMI</name>
<reference evidence="2" key="1">
    <citation type="submission" date="2021-05" db="EMBL/GenBank/DDBJ databases">
        <authorList>
            <person name="Alioto T."/>
            <person name="Alioto T."/>
            <person name="Gomez Garrido J."/>
        </authorList>
    </citation>
    <scope>NUCLEOTIDE SEQUENCE</scope>
</reference>
<evidence type="ECO:0000256" key="1">
    <source>
        <dbReference type="SAM" id="Phobius"/>
    </source>
</evidence>
<dbReference type="AlphaFoldDB" id="A0A8D8QXU6"/>